<keyword evidence="1" id="KW-1133">Transmembrane helix</keyword>
<dbReference type="GO" id="GO:0035556">
    <property type="term" value="P:intracellular signal transduction"/>
    <property type="evidence" value="ECO:0007669"/>
    <property type="project" value="InterPro"/>
</dbReference>
<dbReference type="PANTHER" id="PTHR43081">
    <property type="entry name" value="ADENYLATE CYCLASE, TERMINAL-DIFFERENTIATION SPECIFIC-RELATED"/>
    <property type="match status" value="1"/>
</dbReference>
<gene>
    <name evidence="3" type="ORF">K1W69_19140</name>
</gene>
<dbReference type="CDD" id="cd07302">
    <property type="entry name" value="CHD"/>
    <property type="match status" value="1"/>
</dbReference>
<evidence type="ECO:0000313" key="4">
    <source>
        <dbReference type="Proteomes" id="UP001196509"/>
    </source>
</evidence>
<dbReference type="Pfam" id="PF00211">
    <property type="entry name" value="Guanylate_cyc"/>
    <property type="match status" value="1"/>
</dbReference>
<dbReference type="PANTHER" id="PTHR43081:SF1">
    <property type="entry name" value="ADENYLATE CYCLASE, TERMINAL-DIFFERENTIATION SPECIFIC"/>
    <property type="match status" value="1"/>
</dbReference>
<keyword evidence="1" id="KW-0472">Membrane</keyword>
<dbReference type="RefSeq" id="WP_220230056.1">
    <property type="nucleotide sequence ID" value="NZ_JAICBX010000004.1"/>
</dbReference>
<dbReference type="InterPro" id="IPR001054">
    <property type="entry name" value="A/G_cyclase"/>
</dbReference>
<feature type="transmembrane region" description="Helical" evidence="1">
    <location>
        <begin position="12"/>
        <end position="31"/>
    </location>
</feature>
<evidence type="ECO:0000259" key="2">
    <source>
        <dbReference type="PROSITE" id="PS50125"/>
    </source>
</evidence>
<dbReference type="SUPFAM" id="SSF55073">
    <property type="entry name" value="Nucleotide cyclase"/>
    <property type="match status" value="1"/>
</dbReference>
<keyword evidence="4" id="KW-1185">Reference proteome</keyword>
<dbReference type="AlphaFoldDB" id="A0AAE2ZMG2"/>
<keyword evidence="1" id="KW-0812">Transmembrane</keyword>
<dbReference type="EMBL" id="JAICBX010000004">
    <property type="protein sequence ID" value="MBW8639318.1"/>
    <property type="molecule type" value="Genomic_DNA"/>
</dbReference>
<dbReference type="GO" id="GO:0006171">
    <property type="term" value="P:cAMP biosynthetic process"/>
    <property type="evidence" value="ECO:0007669"/>
    <property type="project" value="TreeGrafter"/>
</dbReference>
<dbReference type="GO" id="GO:0004016">
    <property type="term" value="F:adenylate cyclase activity"/>
    <property type="evidence" value="ECO:0007669"/>
    <property type="project" value="UniProtKB-ARBA"/>
</dbReference>
<dbReference type="InterPro" id="IPR050697">
    <property type="entry name" value="Adenylyl/Guanylyl_Cyclase_3/4"/>
</dbReference>
<dbReference type="SMART" id="SM00044">
    <property type="entry name" value="CYCc"/>
    <property type="match status" value="1"/>
</dbReference>
<evidence type="ECO:0000256" key="1">
    <source>
        <dbReference type="SAM" id="Phobius"/>
    </source>
</evidence>
<evidence type="ECO:0000313" key="3">
    <source>
        <dbReference type="EMBL" id="MBW8639318.1"/>
    </source>
</evidence>
<feature type="domain" description="Guanylate cyclase" evidence="2">
    <location>
        <begin position="478"/>
        <end position="606"/>
    </location>
</feature>
<organism evidence="3 4">
    <name type="scientific">Flavimaribacter sediminis</name>
    <dbReference type="NCBI Taxonomy" id="2865987"/>
    <lineage>
        <taxon>Bacteria</taxon>
        <taxon>Pseudomonadati</taxon>
        <taxon>Pseudomonadota</taxon>
        <taxon>Alphaproteobacteria</taxon>
        <taxon>Hyphomicrobiales</taxon>
        <taxon>Rhizobiaceae</taxon>
        <taxon>Flavimaribacter</taxon>
    </lineage>
</organism>
<dbReference type="Pfam" id="PF05226">
    <property type="entry name" value="CHASE2"/>
    <property type="match status" value="1"/>
</dbReference>
<feature type="transmembrane region" description="Helical" evidence="1">
    <location>
        <begin position="387"/>
        <end position="407"/>
    </location>
</feature>
<proteinExistence type="predicted"/>
<dbReference type="SMART" id="SM01080">
    <property type="entry name" value="CHASE2"/>
    <property type="match status" value="1"/>
</dbReference>
<reference evidence="3" key="1">
    <citation type="submission" date="2021-08" db="EMBL/GenBank/DDBJ databases">
        <title>Hoeflea bacterium WL0058 sp. nov., isolated from the sediment.</title>
        <authorList>
            <person name="Wang L."/>
            <person name="Zhang D."/>
        </authorList>
    </citation>
    <scope>NUCLEOTIDE SEQUENCE</scope>
    <source>
        <strain evidence="3">WL0058</strain>
    </source>
</reference>
<dbReference type="Proteomes" id="UP001196509">
    <property type="component" value="Unassembled WGS sequence"/>
</dbReference>
<dbReference type="PROSITE" id="PS50125">
    <property type="entry name" value="GUANYLATE_CYCLASE_2"/>
    <property type="match status" value="1"/>
</dbReference>
<comment type="caution">
    <text evidence="3">The sequence shown here is derived from an EMBL/GenBank/DDBJ whole genome shotgun (WGS) entry which is preliminary data.</text>
</comment>
<dbReference type="InterPro" id="IPR029787">
    <property type="entry name" value="Nucleotide_cyclase"/>
</dbReference>
<accession>A0AAE2ZMG2</accession>
<feature type="transmembrane region" description="Helical" evidence="1">
    <location>
        <begin position="419"/>
        <end position="437"/>
    </location>
</feature>
<dbReference type="InterPro" id="IPR007890">
    <property type="entry name" value="CHASE2"/>
</dbReference>
<sequence>MTLSNFRFSRLNAVYAGLFSVVLLGLLAMFGTERLSSLVFDEYQRLKPREYAQAPVLVVDIDEASLEALGQWPWPRSQLAEIVNVLASNGAAAISFDVAFPEDDRSSPSRSLETLRELGAEISFPDGAPELDNDVLFAEALQQAPAVIGFALDRQFVSKLPEPKAGWAYGGPDPKAILQKYYGSMDVLPLIEQAAQGLGFFSFIHAFDGVVRKVPIIAVSEEHTYPSLALETLRVAQQASNFIVMSTGASGEADTGLPAVVSVRVGGFTAETNADGSLWIYYSGRAGDNTLPVKSLLDGSLGSQQLQERIAGHIVLIGTSAISLRDLVVTPLSQVYPGVNVHAEIIDQIMSGTFLHRPDYMAGLEYALALIAIIFMVVAVRPGRFTISAILAMLMLAGAIGLSWYMFAERHLLLDPIPLLFAILVSYFSITLLQYLGSEQEKRFIRNAFGRYLAPSLVERLTENPSALNLGGETRELTLLFCDIRGFTTISEELSPQELTQLLNNFLTPMTDELLKSQATIDKYMGDAILAFWNAPLTVENHRTAALGATVHMANRLDALNAEKGYGIRMGVGLHTGECLVGNLGSTQRFSYSVIGDAANVASRIEGITKYYGLTLLFEQSLLEGGTTIPEGYRALEVDRVRVVGRDSPLVLHTLIEKSALNNEAAFYETHDAFLAAYRGGRFEEAQEIISRLTGMAPDRIRPMYETFANRLSGFVASPPPGWDGVFDFTEK</sequence>
<feature type="transmembrane region" description="Helical" evidence="1">
    <location>
        <begin position="360"/>
        <end position="380"/>
    </location>
</feature>
<protein>
    <submittedName>
        <fullName evidence="3">Adenylate/guanylate cyclase domain-containing protein</fullName>
    </submittedName>
</protein>
<dbReference type="Gene3D" id="3.30.70.1230">
    <property type="entry name" value="Nucleotide cyclase"/>
    <property type="match status" value="1"/>
</dbReference>
<name>A0AAE2ZMG2_9HYPH</name>